<protein>
    <submittedName>
        <fullName evidence="1">Uncharacterized protein</fullName>
    </submittedName>
</protein>
<comment type="caution">
    <text evidence="1">The sequence shown here is derived from an EMBL/GenBank/DDBJ whole genome shotgun (WGS) entry which is preliminary data.</text>
</comment>
<sequence length="82" mass="9219">MGPIESMAYQCKVYSDNSKNSLVIKTHQDPANMPKCGNLRISKESLLQRPRLVKIEGVMGSESELKLMEIVLKNAVVWISQN</sequence>
<name>A0AAP0J8E8_9MAGN</name>
<proteinExistence type="predicted"/>
<evidence type="ECO:0000313" key="2">
    <source>
        <dbReference type="Proteomes" id="UP001420932"/>
    </source>
</evidence>
<organism evidence="1 2">
    <name type="scientific">Stephania yunnanensis</name>
    <dbReference type="NCBI Taxonomy" id="152371"/>
    <lineage>
        <taxon>Eukaryota</taxon>
        <taxon>Viridiplantae</taxon>
        <taxon>Streptophyta</taxon>
        <taxon>Embryophyta</taxon>
        <taxon>Tracheophyta</taxon>
        <taxon>Spermatophyta</taxon>
        <taxon>Magnoliopsida</taxon>
        <taxon>Ranunculales</taxon>
        <taxon>Menispermaceae</taxon>
        <taxon>Menispermoideae</taxon>
        <taxon>Cissampelideae</taxon>
        <taxon>Stephania</taxon>
    </lineage>
</organism>
<dbReference type="AlphaFoldDB" id="A0AAP0J8E8"/>
<reference evidence="1 2" key="1">
    <citation type="submission" date="2024-01" db="EMBL/GenBank/DDBJ databases">
        <title>Genome assemblies of Stephania.</title>
        <authorList>
            <person name="Yang L."/>
        </authorList>
    </citation>
    <scope>NUCLEOTIDE SEQUENCE [LARGE SCALE GENOMIC DNA]</scope>
    <source>
        <strain evidence="1">YNDBR</strain>
        <tissue evidence="1">Leaf</tissue>
    </source>
</reference>
<dbReference type="Proteomes" id="UP001420932">
    <property type="component" value="Unassembled WGS sequence"/>
</dbReference>
<accession>A0AAP0J8E8</accession>
<gene>
    <name evidence="1" type="ORF">Syun_016974</name>
</gene>
<evidence type="ECO:0000313" key="1">
    <source>
        <dbReference type="EMBL" id="KAK9128177.1"/>
    </source>
</evidence>
<dbReference type="EMBL" id="JBBNAF010000007">
    <property type="protein sequence ID" value="KAK9128177.1"/>
    <property type="molecule type" value="Genomic_DNA"/>
</dbReference>
<keyword evidence="2" id="KW-1185">Reference proteome</keyword>